<dbReference type="GO" id="GO:0051301">
    <property type="term" value="P:cell division"/>
    <property type="evidence" value="ECO:0007669"/>
    <property type="project" value="UniProtKB-KW"/>
</dbReference>
<keyword evidence="4 6" id="KW-0131">Cell cycle</keyword>
<proteinExistence type="inferred from homology"/>
<gene>
    <name evidence="6" type="primary">minE</name>
    <name evidence="7" type="ORF">EC835_10383</name>
</gene>
<comment type="similarity">
    <text evidence="1 6">Belongs to the MinE family.</text>
</comment>
<dbReference type="AlphaFoldDB" id="A0A4R3NTE2"/>
<dbReference type="EMBL" id="SMAS01000003">
    <property type="protein sequence ID" value="TCT35629.1"/>
    <property type="molecule type" value="Genomic_DNA"/>
</dbReference>
<dbReference type="InterPro" id="IPR005527">
    <property type="entry name" value="MinE"/>
</dbReference>
<dbReference type="Gene3D" id="3.30.1070.10">
    <property type="entry name" value="Cell division topological specificity factor MinE"/>
    <property type="match status" value="1"/>
</dbReference>
<keyword evidence="3 6" id="KW-0132">Cell division</keyword>
<dbReference type="RefSeq" id="WP_036948203.1">
    <property type="nucleotide sequence ID" value="NZ_CABKTH010000004.1"/>
</dbReference>
<dbReference type="Pfam" id="PF03776">
    <property type="entry name" value="MinE"/>
    <property type="match status" value="1"/>
</dbReference>
<evidence type="ECO:0000256" key="5">
    <source>
        <dbReference type="ARBA" id="ARBA00025265"/>
    </source>
</evidence>
<evidence type="ECO:0000256" key="3">
    <source>
        <dbReference type="ARBA" id="ARBA00022618"/>
    </source>
</evidence>
<dbReference type="OrthoDB" id="9802655at2"/>
<evidence type="ECO:0000256" key="2">
    <source>
        <dbReference type="ARBA" id="ARBA00020112"/>
    </source>
</evidence>
<dbReference type="NCBIfam" id="TIGR01215">
    <property type="entry name" value="minE"/>
    <property type="match status" value="1"/>
</dbReference>
<evidence type="ECO:0000313" key="7">
    <source>
        <dbReference type="EMBL" id="TCT35629.1"/>
    </source>
</evidence>
<evidence type="ECO:0000313" key="8">
    <source>
        <dbReference type="Proteomes" id="UP000295055"/>
    </source>
</evidence>
<organism evidence="7 8">
    <name type="scientific">Providencia alcalifaciens</name>
    <dbReference type="NCBI Taxonomy" id="126385"/>
    <lineage>
        <taxon>Bacteria</taxon>
        <taxon>Pseudomonadati</taxon>
        <taxon>Pseudomonadota</taxon>
        <taxon>Gammaproteobacteria</taxon>
        <taxon>Enterobacterales</taxon>
        <taxon>Morganellaceae</taxon>
        <taxon>Providencia</taxon>
    </lineage>
</organism>
<evidence type="ECO:0000256" key="6">
    <source>
        <dbReference type="HAMAP-Rule" id="MF_00262"/>
    </source>
</evidence>
<dbReference type="HAMAP" id="MF_00262">
    <property type="entry name" value="MinE"/>
    <property type="match status" value="1"/>
</dbReference>
<evidence type="ECO:0000256" key="1">
    <source>
        <dbReference type="ARBA" id="ARBA00008168"/>
    </source>
</evidence>
<accession>A0A4R3NTE2</accession>
<dbReference type="GO" id="GO:0032955">
    <property type="term" value="P:regulation of division septum assembly"/>
    <property type="evidence" value="ECO:0007669"/>
    <property type="project" value="InterPro"/>
</dbReference>
<dbReference type="SUPFAM" id="SSF55229">
    <property type="entry name" value="Cell division protein MinE topological specificity domain"/>
    <property type="match status" value="1"/>
</dbReference>
<protein>
    <recommendedName>
        <fullName evidence="2 6">Cell division topological specificity factor</fullName>
    </recommendedName>
</protein>
<evidence type="ECO:0000256" key="4">
    <source>
        <dbReference type="ARBA" id="ARBA00023306"/>
    </source>
</evidence>
<dbReference type="Proteomes" id="UP000295055">
    <property type="component" value="Unassembled WGS sequence"/>
</dbReference>
<sequence length="98" mass="11224">MALLDFFLSRKKTTANIAKERLQIIVAERRRGDSEPAYLADMKRDILQVICKYVQVDPEMLSVQFEQKDDDISVLELNVTLPEAEEGKDVKEAKPAEQ</sequence>
<dbReference type="InterPro" id="IPR036707">
    <property type="entry name" value="MinE_sf"/>
</dbReference>
<dbReference type="GO" id="GO:0042802">
    <property type="term" value="F:identical protein binding"/>
    <property type="evidence" value="ECO:0007669"/>
    <property type="project" value="UniProtKB-ARBA"/>
</dbReference>
<name>A0A4R3NTE2_9GAMM</name>
<comment type="function">
    <text evidence="5 6">Prevents the cell division inhibition by proteins MinC and MinD at internal division sites while permitting inhibition at polar sites. This ensures cell division at the proper site by restricting the formation of a division septum at the midpoint of the long axis of the cell.</text>
</comment>
<reference evidence="7 8" key="1">
    <citation type="submission" date="2019-03" db="EMBL/GenBank/DDBJ databases">
        <title>Genomic analyses of the natural microbiome of Caenorhabditis elegans.</title>
        <authorList>
            <person name="Samuel B."/>
        </authorList>
    </citation>
    <scope>NUCLEOTIDE SEQUENCE [LARGE SCALE GENOMIC DNA]</scope>
    <source>
        <strain evidence="7 8">JUb102</strain>
    </source>
</reference>
<dbReference type="NCBIfam" id="NF001422">
    <property type="entry name" value="PRK00296.1"/>
    <property type="match status" value="1"/>
</dbReference>
<comment type="caution">
    <text evidence="7">The sequence shown here is derived from an EMBL/GenBank/DDBJ whole genome shotgun (WGS) entry which is preliminary data.</text>
</comment>
<dbReference type="FunFam" id="3.30.1070.10:FF:000001">
    <property type="entry name" value="Cell division topological specificity factor"/>
    <property type="match status" value="1"/>
</dbReference>